<proteinExistence type="predicted"/>
<organism evidence="2 3">
    <name type="scientific">Heracleum sosnowskyi</name>
    <dbReference type="NCBI Taxonomy" id="360622"/>
    <lineage>
        <taxon>Eukaryota</taxon>
        <taxon>Viridiplantae</taxon>
        <taxon>Streptophyta</taxon>
        <taxon>Embryophyta</taxon>
        <taxon>Tracheophyta</taxon>
        <taxon>Spermatophyta</taxon>
        <taxon>Magnoliopsida</taxon>
        <taxon>eudicotyledons</taxon>
        <taxon>Gunneridae</taxon>
        <taxon>Pentapetalae</taxon>
        <taxon>asterids</taxon>
        <taxon>campanulids</taxon>
        <taxon>Apiales</taxon>
        <taxon>Apiaceae</taxon>
        <taxon>Apioideae</taxon>
        <taxon>apioid superclade</taxon>
        <taxon>Tordylieae</taxon>
        <taxon>Tordyliinae</taxon>
        <taxon>Heracleum</taxon>
    </lineage>
</organism>
<reference evidence="2" key="1">
    <citation type="submission" date="2023-02" db="EMBL/GenBank/DDBJ databases">
        <title>Genome of toxic invasive species Heracleum sosnowskyi carries increased number of genes despite the absence of recent whole-genome duplications.</title>
        <authorList>
            <person name="Schelkunov M."/>
            <person name="Shtratnikova V."/>
            <person name="Makarenko M."/>
            <person name="Klepikova A."/>
            <person name="Omelchenko D."/>
            <person name="Novikova G."/>
            <person name="Obukhova E."/>
            <person name="Bogdanov V."/>
            <person name="Penin A."/>
            <person name="Logacheva M."/>
        </authorList>
    </citation>
    <scope>NUCLEOTIDE SEQUENCE</scope>
    <source>
        <strain evidence="2">Hsosn_3</strain>
        <tissue evidence="2">Leaf</tissue>
    </source>
</reference>
<reference evidence="2" key="2">
    <citation type="submission" date="2023-05" db="EMBL/GenBank/DDBJ databases">
        <authorList>
            <person name="Schelkunov M.I."/>
        </authorList>
    </citation>
    <scope>NUCLEOTIDE SEQUENCE</scope>
    <source>
        <strain evidence="2">Hsosn_3</strain>
        <tissue evidence="2">Leaf</tissue>
    </source>
</reference>
<accession>A0AAD8JBI8</accession>
<evidence type="ECO:0000256" key="1">
    <source>
        <dbReference type="SAM" id="MobiDB-lite"/>
    </source>
</evidence>
<evidence type="ECO:0000313" key="3">
    <source>
        <dbReference type="Proteomes" id="UP001237642"/>
    </source>
</evidence>
<name>A0AAD8JBI8_9APIA</name>
<feature type="compositionally biased region" description="Acidic residues" evidence="1">
    <location>
        <begin position="281"/>
        <end position="290"/>
    </location>
</feature>
<gene>
    <name evidence="2" type="ORF">POM88_000029</name>
</gene>
<keyword evidence="3" id="KW-1185">Reference proteome</keyword>
<evidence type="ECO:0008006" key="4">
    <source>
        <dbReference type="Google" id="ProtNLM"/>
    </source>
</evidence>
<dbReference type="SUPFAM" id="SSF56219">
    <property type="entry name" value="DNase I-like"/>
    <property type="match status" value="1"/>
</dbReference>
<evidence type="ECO:0000313" key="2">
    <source>
        <dbReference type="EMBL" id="KAK1400424.1"/>
    </source>
</evidence>
<dbReference type="AlphaFoldDB" id="A0AAD8JBI8"/>
<sequence>MSCDSSSLDPLTKRKFEFIEAEVDNDIEEAMKASLVATIRVKCDAKDLLVDLEENGFTDARVLETNDHTFFINKRDNIEWMEEEKYALRLVRPKSMTIRDFVHNDLVISRVSLLRCTGLPAHAWLEDNLEAFTKHLGEWVDWAYQDEKLLSIHDSVITMTTRLPLGIKEKMVVLVGGNKYDIFFEEILSKEGYVDRKSIHGDELQMGHNLDFENSSTQDISNVAKETISETIGTVVQESVSFNNSQEVGVEVPKEILQAEFTKDSNVFRDKVSKSSLSSAESEEGNEEGSDSNWGMNFNCDSSQNTETKCSTWSKEAVNYLWNHSDNEWVERSQGTENWLECDIRSLMDGGSFYVFNIYSPQHLHQKRQLWDLLENMVALLGHESLCFVGDFNSIRDDFEGENCDYRRIDMQFFNQLIENNNLLDIAISNS</sequence>
<dbReference type="Gene3D" id="3.60.10.10">
    <property type="entry name" value="Endonuclease/exonuclease/phosphatase"/>
    <property type="match status" value="1"/>
</dbReference>
<dbReference type="InterPro" id="IPR036691">
    <property type="entry name" value="Endo/exonu/phosph_ase_sf"/>
</dbReference>
<dbReference type="EMBL" id="JAUIZM010000001">
    <property type="protein sequence ID" value="KAK1400424.1"/>
    <property type="molecule type" value="Genomic_DNA"/>
</dbReference>
<protein>
    <recommendedName>
        <fullName evidence="4">Endonuclease/exonuclease/phosphatase domain-containing protein</fullName>
    </recommendedName>
</protein>
<dbReference type="Proteomes" id="UP001237642">
    <property type="component" value="Unassembled WGS sequence"/>
</dbReference>
<feature type="region of interest" description="Disordered" evidence="1">
    <location>
        <begin position="274"/>
        <end position="298"/>
    </location>
</feature>
<comment type="caution">
    <text evidence="2">The sequence shown here is derived from an EMBL/GenBank/DDBJ whole genome shotgun (WGS) entry which is preliminary data.</text>
</comment>